<dbReference type="WBParaSite" id="JU765_v2.g169.t2">
    <property type="protein sequence ID" value="JU765_v2.g169.t2"/>
    <property type="gene ID" value="JU765_v2.g169"/>
</dbReference>
<dbReference type="Proteomes" id="UP000887576">
    <property type="component" value="Unplaced"/>
</dbReference>
<proteinExistence type="predicted"/>
<evidence type="ECO:0000313" key="2">
    <source>
        <dbReference type="WBParaSite" id="JU765_v2.g169.t2"/>
    </source>
</evidence>
<accession>A0AC34QJE3</accession>
<protein>
    <submittedName>
        <fullName evidence="2">LIM zinc-binding domain-containing protein</fullName>
    </submittedName>
</protein>
<evidence type="ECO:0000313" key="1">
    <source>
        <dbReference type="Proteomes" id="UP000887576"/>
    </source>
</evidence>
<organism evidence="1 2">
    <name type="scientific">Panagrolaimus sp. JU765</name>
    <dbReference type="NCBI Taxonomy" id="591449"/>
    <lineage>
        <taxon>Eukaryota</taxon>
        <taxon>Metazoa</taxon>
        <taxon>Ecdysozoa</taxon>
        <taxon>Nematoda</taxon>
        <taxon>Chromadorea</taxon>
        <taxon>Rhabditida</taxon>
        <taxon>Tylenchina</taxon>
        <taxon>Panagrolaimomorpha</taxon>
        <taxon>Panagrolaimoidea</taxon>
        <taxon>Panagrolaimidae</taxon>
        <taxon>Panagrolaimus</taxon>
    </lineage>
</organism>
<reference evidence="2" key="1">
    <citation type="submission" date="2022-11" db="UniProtKB">
        <authorList>
            <consortium name="WormBaseParasite"/>
        </authorList>
    </citation>
    <scope>IDENTIFICATION</scope>
</reference>
<sequence>MTDKIESGHSFQRLVFHSFVDNNHPTMIFVIFKFGSRSLNESFVASSTVFFASSPFALVCRYQTIMATVPPAPPPPPPPNPGQRYRQNLDGSGRTSADRERVGGLRSAGNSQHGSVPQKIHPQELQHAARNLRKTQYREPLLASEPEQLLERSAELPVGGYWPSRPEHDRLELDQTRTPIPPPSNGAHAFVPYNEPNQYSYSLNQAFNSGTPRPTFGSSATSRWMPPPSAQKMFSHNNNSPFNKVPSNYSSTTTKSYFSSASNFNGSGSSRDDEIPDYPPPPPPSSSTSGTYSASLITNPQDYIHAFATQTSAEIMDSPSEPAIRQTLPQPKPKNFAEQLRDATLTDRQKYANQFQKSNLPERLPPQTVAHIYEQSTADTQRQLAERRPPSSSTDSATVDELIRDMEWKLNTGSVESSSEMGEDNEIDICVKCQKEIVQDTPGVTALGKAYHVSCFLCDQCQKQLAGCSFYNVDGKNLCQVDYMNSLDKCEKCGTPITQKILRAMGKAFHPECFSCSACTKSLDGTPFTVDPSGAPYCLDCFHERFSPRCAVCLKAIVPSAGETEVSRIVAMDRSYHVACYKCEDCGLQLNSKIEGQGCYPLESHLFCKNCNLKRLKAIR</sequence>
<name>A0AC34QJE3_9BILA</name>